<evidence type="ECO:0000256" key="2">
    <source>
        <dbReference type="ARBA" id="ARBA00022692"/>
    </source>
</evidence>
<protein>
    <submittedName>
        <fullName evidence="9">Uncharacterized protein</fullName>
    </submittedName>
</protein>
<keyword evidence="4 8" id="KW-1133">Transmembrane helix</keyword>
<evidence type="ECO:0000313" key="10">
    <source>
        <dbReference type="Proteomes" id="UP001476247"/>
    </source>
</evidence>
<dbReference type="PANTHER" id="PTHR12270">
    <property type="entry name" value="GLYCOSYLTRANSFERASE-RELATED"/>
    <property type="match status" value="1"/>
</dbReference>
<reference evidence="9 10" key="1">
    <citation type="submission" date="2024-04" db="EMBL/GenBank/DDBJ databases">
        <title>genome sequences of Mucor flavus KT1a and Helicostylum pulchrum KT1b strains isolation_sourced from the surface of a dry-aged beef.</title>
        <authorList>
            <person name="Toyotome T."/>
            <person name="Hosono M."/>
            <person name="Torimaru M."/>
            <person name="Fukuda K."/>
            <person name="Mikami N."/>
        </authorList>
    </citation>
    <scope>NUCLEOTIDE SEQUENCE [LARGE SCALE GENOMIC DNA]</scope>
    <source>
        <strain evidence="9 10">KT1b</strain>
    </source>
</reference>
<keyword evidence="6" id="KW-0325">Glycoprotein</keyword>
<feature type="region of interest" description="Disordered" evidence="7">
    <location>
        <begin position="1"/>
        <end position="26"/>
    </location>
</feature>
<comment type="caution">
    <text evidence="9">The sequence shown here is derived from an EMBL/GenBank/DDBJ whole genome shotgun (WGS) entry which is preliminary data.</text>
</comment>
<dbReference type="PANTHER" id="PTHR12270:SF52">
    <property type="entry name" value="GLYCOSYLTRANSFERASE-LIKE PROTEIN GNT13-RELATED"/>
    <property type="match status" value="1"/>
</dbReference>
<dbReference type="Proteomes" id="UP001476247">
    <property type="component" value="Unassembled WGS sequence"/>
</dbReference>
<comment type="subcellular location">
    <subcellularLocation>
        <location evidence="1">Membrane</location>
        <topology evidence="1">Single-pass type II membrane protein</topology>
    </subcellularLocation>
</comment>
<evidence type="ECO:0000256" key="4">
    <source>
        <dbReference type="ARBA" id="ARBA00022989"/>
    </source>
</evidence>
<dbReference type="EMBL" id="BAABUJ010000032">
    <property type="protein sequence ID" value="GAA5804144.1"/>
    <property type="molecule type" value="Genomic_DNA"/>
</dbReference>
<gene>
    <name evidence="9" type="ORF">HPULCUR_009630</name>
</gene>
<sequence length="529" mass="60523">MDRLLGRSSNSLDNDKNKPFYNNTRRHYKPFQSSSAIAWQRSVLSPAKGFFALVVIVLFYLLLVPSPEVKTSIRLKDQPTYTKHDTSCSVKLCNPLNKCSTWLPNKLYSWSEFSQAGVFRDLSTIQVETGCELRIKVDGRVDGGEWLNIDNGLTECTETGYGTHCRNFVDLELKADILIMATQMRDIMKEKYSKRKEITLVQHASEESEKLDVTLISQFSVNRLDIFAKAIEVWQGPISAAIYLTNANDIEELVDYFSVQKNRDTYSRVTLSLVKPNYLSNEYLAYPINHLRNIAITESSTEYIFVLDADFVPSGNLYEYIRRDLIPSIAYRSEKVPPTAWVIPCFAIREEYSNIPVPNSYDELRKLVGQGIAYITDPGAGHGPTLAVEIALVRPLLLGNPLAYEVCFESQWEPYYVLHRSAPLYDVRFKNQGGDKQSHALQLNAEKYRFMVLREVFMAHKDHSKMVWPDGGFEKAQKATKKWNYFEEFMREIESLYGRNPRWPRGCSATAIGWQDQRRDTIGLAAGVA</sequence>
<proteinExistence type="predicted"/>
<evidence type="ECO:0000256" key="7">
    <source>
        <dbReference type="SAM" id="MobiDB-lite"/>
    </source>
</evidence>
<name>A0ABP9YB00_9FUNG</name>
<evidence type="ECO:0000256" key="5">
    <source>
        <dbReference type="ARBA" id="ARBA00023136"/>
    </source>
</evidence>
<keyword evidence="5 8" id="KW-0472">Membrane</keyword>
<evidence type="ECO:0000256" key="6">
    <source>
        <dbReference type="ARBA" id="ARBA00023180"/>
    </source>
</evidence>
<feature type="transmembrane region" description="Helical" evidence="8">
    <location>
        <begin position="49"/>
        <end position="66"/>
    </location>
</feature>
<keyword evidence="3" id="KW-0735">Signal-anchor</keyword>
<keyword evidence="2 8" id="KW-0812">Transmembrane</keyword>
<evidence type="ECO:0000313" key="9">
    <source>
        <dbReference type="EMBL" id="GAA5804144.1"/>
    </source>
</evidence>
<organism evidence="9 10">
    <name type="scientific">Helicostylum pulchrum</name>
    <dbReference type="NCBI Taxonomy" id="562976"/>
    <lineage>
        <taxon>Eukaryota</taxon>
        <taxon>Fungi</taxon>
        <taxon>Fungi incertae sedis</taxon>
        <taxon>Mucoromycota</taxon>
        <taxon>Mucoromycotina</taxon>
        <taxon>Mucoromycetes</taxon>
        <taxon>Mucorales</taxon>
        <taxon>Mucorineae</taxon>
        <taxon>Mucoraceae</taxon>
        <taxon>Helicostylum</taxon>
    </lineage>
</organism>
<evidence type="ECO:0000256" key="1">
    <source>
        <dbReference type="ARBA" id="ARBA00004606"/>
    </source>
</evidence>
<keyword evidence="10" id="KW-1185">Reference proteome</keyword>
<evidence type="ECO:0000256" key="8">
    <source>
        <dbReference type="SAM" id="Phobius"/>
    </source>
</evidence>
<dbReference type="Pfam" id="PF13896">
    <property type="entry name" value="Glyco_transf_49"/>
    <property type="match status" value="3"/>
</dbReference>
<evidence type="ECO:0000256" key="3">
    <source>
        <dbReference type="ARBA" id="ARBA00022968"/>
    </source>
</evidence>
<dbReference type="InterPro" id="IPR051292">
    <property type="entry name" value="Xyl/GlcA_transferase"/>
</dbReference>
<accession>A0ABP9YB00</accession>